<evidence type="ECO:0000256" key="4">
    <source>
        <dbReference type="SAM" id="MobiDB-lite"/>
    </source>
</evidence>
<gene>
    <name evidence="5" type="primary">dltE</name>
    <name evidence="5" type="ORF">CSO01_34850</name>
</gene>
<dbReference type="Gene3D" id="3.40.50.720">
    <property type="entry name" value="NAD(P)-binding Rossmann-like Domain"/>
    <property type="match status" value="1"/>
</dbReference>
<dbReference type="GO" id="GO:0016491">
    <property type="term" value="F:oxidoreductase activity"/>
    <property type="evidence" value="ECO:0007669"/>
    <property type="project" value="UniProtKB-KW"/>
</dbReference>
<name>A0A512PHU5_9CELL</name>
<accession>A0A512PHU5</accession>
<protein>
    <submittedName>
        <fullName evidence="5">Oxidoreductase</fullName>
    </submittedName>
</protein>
<dbReference type="AlphaFoldDB" id="A0A512PHU5"/>
<dbReference type="PIRSF" id="PIRSF000126">
    <property type="entry name" value="11-beta-HSD1"/>
    <property type="match status" value="1"/>
</dbReference>
<evidence type="ECO:0000313" key="6">
    <source>
        <dbReference type="Proteomes" id="UP000321798"/>
    </source>
</evidence>
<sequence length="292" mass="30568">MALSPSGSVDPLLTARPATRSPEPLIDANPPASPSRRPAAVITGASAGFGVEFARRFAARGHDVVLVARRREPMQRLADELTAEHGVSAHVVPLDLTQADAGDRLLAEVVALDVDVRALVNNAGFGTYGAFAEADQARIAQEIALNVTAVTLLSRLFLPGLLAAGDGVLVNVASTAAYQPGPYLAVYAATKAYVRSLTEAIWQETRGTGLKVLALAPGPTETEFFEAAGSEKFKVGQMLSVPAVVDVAFRALDRRDTPPSVVAGHRNKVTAVAAGLMPRRFTLAVAGRLTGE</sequence>
<dbReference type="PRINTS" id="PR00081">
    <property type="entry name" value="GDHRDH"/>
</dbReference>
<dbReference type="PANTHER" id="PTHR44196:SF2">
    <property type="entry name" value="SHORT-CHAIN DEHYDROGENASE-RELATED"/>
    <property type="match status" value="1"/>
</dbReference>
<dbReference type="Proteomes" id="UP000321798">
    <property type="component" value="Unassembled WGS sequence"/>
</dbReference>
<dbReference type="EMBL" id="BKAL01000015">
    <property type="protein sequence ID" value="GEP70770.1"/>
    <property type="molecule type" value="Genomic_DNA"/>
</dbReference>
<proteinExistence type="inferred from homology"/>
<reference evidence="5 6" key="1">
    <citation type="submission" date="2019-07" db="EMBL/GenBank/DDBJ databases">
        <title>Whole genome shotgun sequence of Cellulomonas soli NBRC 109434.</title>
        <authorList>
            <person name="Hosoyama A."/>
            <person name="Uohara A."/>
            <person name="Ohji S."/>
            <person name="Ichikawa N."/>
        </authorList>
    </citation>
    <scope>NUCLEOTIDE SEQUENCE [LARGE SCALE GENOMIC DNA]</scope>
    <source>
        <strain evidence="5 6">NBRC 109434</strain>
    </source>
</reference>
<keyword evidence="6" id="KW-1185">Reference proteome</keyword>
<dbReference type="SUPFAM" id="SSF51735">
    <property type="entry name" value="NAD(P)-binding Rossmann-fold domains"/>
    <property type="match status" value="1"/>
</dbReference>
<evidence type="ECO:0000256" key="1">
    <source>
        <dbReference type="ARBA" id="ARBA00006484"/>
    </source>
</evidence>
<dbReference type="PANTHER" id="PTHR44196">
    <property type="entry name" value="DEHYDROGENASE/REDUCTASE SDR FAMILY MEMBER 7B"/>
    <property type="match status" value="1"/>
</dbReference>
<evidence type="ECO:0000256" key="3">
    <source>
        <dbReference type="RuleBase" id="RU000363"/>
    </source>
</evidence>
<dbReference type="InterPro" id="IPR002347">
    <property type="entry name" value="SDR_fam"/>
</dbReference>
<dbReference type="Pfam" id="PF00106">
    <property type="entry name" value="adh_short"/>
    <property type="match status" value="1"/>
</dbReference>
<feature type="compositionally biased region" description="Low complexity" evidence="4">
    <location>
        <begin position="28"/>
        <end position="38"/>
    </location>
</feature>
<dbReference type="GO" id="GO:0016020">
    <property type="term" value="C:membrane"/>
    <property type="evidence" value="ECO:0007669"/>
    <property type="project" value="TreeGrafter"/>
</dbReference>
<organism evidence="5 6">
    <name type="scientific">Cellulomonas soli</name>
    <dbReference type="NCBI Taxonomy" id="931535"/>
    <lineage>
        <taxon>Bacteria</taxon>
        <taxon>Bacillati</taxon>
        <taxon>Actinomycetota</taxon>
        <taxon>Actinomycetes</taxon>
        <taxon>Micrococcales</taxon>
        <taxon>Cellulomonadaceae</taxon>
        <taxon>Cellulomonas</taxon>
    </lineage>
</organism>
<comment type="similarity">
    <text evidence="1 3">Belongs to the short-chain dehydrogenases/reductases (SDR) family.</text>
</comment>
<keyword evidence="2" id="KW-0560">Oxidoreductase</keyword>
<dbReference type="PRINTS" id="PR00080">
    <property type="entry name" value="SDRFAMILY"/>
</dbReference>
<comment type="caution">
    <text evidence="5">The sequence shown here is derived from an EMBL/GenBank/DDBJ whole genome shotgun (WGS) entry which is preliminary data.</text>
</comment>
<dbReference type="InterPro" id="IPR036291">
    <property type="entry name" value="NAD(P)-bd_dom_sf"/>
</dbReference>
<evidence type="ECO:0000256" key="2">
    <source>
        <dbReference type="ARBA" id="ARBA00023002"/>
    </source>
</evidence>
<dbReference type="CDD" id="cd05233">
    <property type="entry name" value="SDR_c"/>
    <property type="match status" value="1"/>
</dbReference>
<evidence type="ECO:0000313" key="5">
    <source>
        <dbReference type="EMBL" id="GEP70770.1"/>
    </source>
</evidence>
<feature type="region of interest" description="Disordered" evidence="4">
    <location>
        <begin position="1"/>
        <end position="38"/>
    </location>
</feature>